<evidence type="ECO:0000313" key="1">
    <source>
        <dbReference type="EMBL" id="GEU54095.1"/>
    </source>
</evidence>
<gene>
    <name evidence="1" type="ORF">Tci_026073</name>
</gene>
<accession>A0A6L2L1D5</accession>
<dbReference type="AlphaFoldDB" id="A0A6L2L1D5"/>
<sequence>MDVSLPMKEPAFIADGTGYKVKKFDFSKMVRFDKYKITTLVEHIVVAGAENHPLMLEKSMYDSWVNRIHLFIKGKKNGRMILDSIDNGLLVYPIIKENRQTGPKQYSELTEAQQLQDDYEVQETSIILHGLPPDMYALQVQVNTKFLNALLREWSKFVTNVKLTKILYTTNYDQLYAYLSHHERHANETIPQNSAFQTKDLDAYDLDCDNISSAKAVLMANLSSYDSDVLSEIPYSNTYLNDKIY</sequence>
<protein>
    <recommendedName>
        <fullName evidence="2">Integrase, catalytic region, zinc finger, CCHC-type, peptidase aspartic, catalytic</fullName>
    </recommendedName>
</protein>
<reference evidence="1" key="1">
    <citation type="journal article" date="2019" name="Sci. Rep.">
        <title>Draft genome of Tanacetum cinerariifolium, the natural source of mosquito coil.</title>
        <authorList>
            <person name="Yamashiro T."/>
            <person name="Shiraishi A."/>
            <person name="Satake H."/>
            <person name="Nakayama K."/>
        </authorList>
    </citation>
    <scope>NUCLEOTIDE SEQUENCE</scope>
</reference>
<organism evidence="1">
    <name type="scientific">Tanacetum cinerariifolium</name>
    <name type="common">Dalmatian daisy</name>
    <name type="synonym">Chrysanthemum cinerariifolium</name>
    <dbReference type="NCBI Taxonomy" id="118510"/>
    <lineage>
        <taxon>Eukaryota</taxon>
        <taxon>Viridiplantae</taxon>
        <taxon>Streptophyta</taxon>
        <taxon>Embryophyta</taxon>
        <taxon>Tracheophyta</taxon>
        <taxon>Spermatophyta</taxon>
        <taxon>Magnoliopsida</taxon>
        <taxon>eudicotyledons</taxon>
        <taxon>Gunneridae</taxon>
        <taxon>Pentapetalae</taxon>
        <taxon>asterids</taxon>
        <taxon>campanulids</taxon>
        <taxon>Asterales</taxon>
        <taxon>Asteraceae</taxon>
        <taxon>Asteroideae</taxon>
        <taxon>Anthemideae</taxon>
        <taxon>Anthemidinae</taxon>
        <taxon>Tanacetum</taxon>
    </lineage>
</organism>
<name>A0A6L2L1D5_TANCI</name>
<proteinExistence type="predicted"/>
<dbReference type="EMBL" id="BKCJ010003276">
    <property type="protein sequence ID" value="GEU54095.1"/>
    <property type="molecule type" value="Genomic_DNA"/>
</dbReference>
<comment type="caution">
    <text evidence="1">The sequence shown here is derived from an EMBL/GenBank/DDBJ whole genome shotgun (WGS) entry which is preliminary data.</text>
</comment>
<evidence type="ECO:0008006" key="2">
    <source>
        <dbReference type="Google" id="ProtNLM"/>
    </source>
</evidence>